<comment type="similarity">
    <text evidence="2 11">Belongs to the TFB4 family.</text>
</comment>
<keyword evidence="10 11" id="KW-0539">Nucleus</keyword>
<evidence type="ECO:0000256" key="5">
    <source>
        <dbReference type="ARBA" id="ARBA00022771"/>
    </source>
</evidence>
<dbReference type="InterPro" id="IPR004600">
    <property type="entry name" value="TFIIH_Tfb4/GTF2H3"/>
</dbReference>
<name>A0A103Y5Q5_CYNCS</name>
<keyword evidence="8 11" id="KW-0804">Transcription</keyword>
<dbReference type="GO" id="GO:0006355">
    <property type="term" value="P:regulation of DNA-templated transcription"/>
    <property type="evidence" value="ECO:0007669"/>
    <property type="project" value="InterPro"/>
</dbReference>
<dbReference type="PANTHER" id="PTHR12831">
    <property type="entry name" value="TRANSCRIPTION INITIATION FACTOR IIH TFIIH , POLYPEPTIDE 3-RELATED"/>
    <property type="match status" value="1"/>
</dbReference>
<dbReference type="STRING" id="59895.A0A103Y5Q5"/>
<evidence type="ECO:0000313" key="12">
    <source>
        <dbReference type="EMBL" id="KVI03023.1"/>
    </source>
</evidence>
<dbReference type="OMA" id="NRCIDIQ"/>
<evidence type="ECO:0000256" key="1">
    <source>
        <dbReference type="ARBA" id="ARBA00004123"/>
    </source>
</evidence>
<evidence type="ECO:0000256" key="6">
    <source>
        <dbReference type="ARBA" id="ARBA00022833"/>
    </source>
</evidence>
<keyword evidence="6 11" id="KW-0862">Zinc</keyword>
<dbReference type="GO" id="GO:0008270">
    <property type="term" value="F:zinc ion binding"/>
    <property type="evidence" value="ECO:0007669"/>
    <property type="project" value="UniProtKB-KW"/>
</dbReference>
<dbReference type="EMBL" id="LEKV01002592">
    <property type="protein sequence ID" value="KVI03023.1"/>
    <property type="molecule type" value="Genomic_DNA"/>
</dbReference>
<reference evidence="12 13" key="1">
    <citation type="journal article" date="2016" name="Sci. Rep.">
        <title>The genome sequence of the outbreeding globe artichoke constructed de novo incorporating a phase-aware low-pass sequencing strategy of F1 progeny.</title>
        <authorList>
            <person name="Scaglione D."/>
            <person name="Reyes-Chin-Wo S."/>
            <person name="Acquadro A."/>
            <person name="Froenicke L."/>
            <person name="Portis E."/>
            <person name="Beitel C."/>
            <person name="Tirone M."/>
            <person name="Mauro R."/>
            <person name="Lo Monaco A."/>
            <person name="Mauromicale G."/>
            <person name="Faccioli P."/>
            <person name="Cattivelli L."/>
            <person name="Rieseberg L."/>
            <person name="Michelmore R."/>
            <person name="Lanteri S."/>
        </authorList>
    </citation>
    <scope>NUCLEOTIDE SEQUENCE [LARGE SCALE GENOMIC DNA]</scope>
    <source>
        <strain evidence="12">2C</strain>
    </source>
</reference>
<evidence type="ECO:0000256" key="4">
    <source>
        <dbReference type="ARBA" id="ARBA00022763"/>
    </source>
</evidence>
<evidence type="ECO:0000256" key="2">
    <source>
        <dbReference type="ARBA" id="ARBA00005273"/>
    </source>
</evidence>
<proteinExistence type="inferred from homology"/>
<dbReference type="InterPro" id="IPR036465">
    <property type="entry name" value="vWFA_dom_sf"/>
</dbReference>
<comment type="caution">
    <text evidence="12">The sequence shown here is derived from an EMBL/GenBank/DDBJ whole genome shotgun (WGS) entry which is preliminary data.</text>
</comment>
<keyword evidence="3 11" id="KW-0479">Metal-binding</keyword>
<dbReference type="Pfam" id="PF03850">
    <property type="entry name" value="Tfb4"/>
    <property type="match status" value="1"/>
</dbReference>
<evidence type="ECO:0000256" key="7">
    <source>
        <dbReference type="ARBA" id="ARBA00023015"/>
    </source>
</evidence>
<keyword evidence="7 11" id="KW-0805">Transcription regulation</keyword>
<organism evidence="12 13">
    <name type="scientific">Cynara cardunculus var. scolymus</name>
    <name type="common">Globe artichoke</name>
    <name type="synonym">Cynara scolymus</name>
    <dbReference type="NCBI Taxonomy" id="59895"/>
    <lineage>
        <taxon>Eukaryota</taxon>
        <taxon>Viridiplantae</taxon>
        <taxon>Streptophyta</taxon>
        <taxon>Embryophyta</taxon>
        <taxon>Tracheophyta</taxon>
        <taxon>Spermatophyta</taxon>
        <taxon>Magnoliopsida</taxon>
        <taxon>eudicotyledons</taxon>
        <taxon>Gunneridae</taxon>
        <taxon>Pentapetalae</taxon>
        <taxon>asterids</taxon>
        <taxon>campanulids</taxon>
        <taxon>Asterales</taxon>
        <taxon>Asteraceae</taxon>
        <taxon>Carduoideae</taxon>
        <taxon>Cardueae</taxon>
        <taxon>Carduinae</taxon>
        <taxon>Cynara</taxon>
    </lineage>
</organism>
<gene>
    <name evidence="12" type="ORF">Ccrd_018683</name>
</gene>
<evidence type="ECO:0000313" key="13">
    <source>
        <dbReference type="Proteomes" id="UP000243975"/>
    </source>
</evidence>
<evidence type="ECO:0000256" key="3">
    <source>
        <dbReference type="ARBA" id="ARBA00022723"/>
    </source>
</evidence>
<dbReference type="GO" id="GO:0005675">
    <property type="term" value="C:transcription factor TFIIH holo complex"/>
    <property type="evidence" value="ECO:0007669"/>
    <property type="project" value="UniProtKB-UniRule"/>
</dbReference>
<keyword evidence="13" id="KW-1185">Reference proteome</keyword>
<evidence type="ECO:0000256" key="11">
    <source>
        <dbReference type="RuleBase" id="RU368090"/>
    </source>
</evidence>
<comment type="subunit">
    <text evidence="11">Component of the 7-subunit TFIIH core complex composed of XPB, XPD, TFB1/GTF2H1, GTF2H2/P44, TFB4/GTF2H3, TFB2/GTF2H4 and TFB5/GTF2H5, which is active in NER. The core complex associates with the 3-subunit CDK-activating kinase (CAK) module composed of CYCH1/cyclin H1, CDKD and MAT1/At4g30820 to form the 10-subunit holoenzyme (holo-TFIIH) active in transcription.</text>
</comment>
<dbReference type="Gene3D" id="3.40.50.410">
    <property type="entry name" value="von Willebrand factor, type A domain"/>
    <property type="match status" value="1"/>
</dbReference>
<accession>A0A103Y5Q5</accession>
<evidence type="ECO:0000256" key="9">
    <source>
        <dbReference type="ARBA" id="ARBA00023204"/>
    </source>
</evidence>
<dbReference type="GO" id="GO:0006289">
    <property type="term" value="P:nucleotide-excision repair"/>
    <property type="evidence" value="ECO:0007669"/>
    <property type="project" value="UniProtKB-UniRule"/>
</dbReference>
<comment type="subcellular location">
    <subcellularLocation>
        <location evidence="1 11">Nucleus</location>
    </subcellularLocation>
</comment>
<keyword evidence="9 11" id="KW-0234">DNA repair</keyword>
<sequence length="188" mass="20770">MKITNFGHQRIITITVVDLLSSSKKPKIGQIHNSFYKEVGSTRKSLLKHTPSMTPVSSKQYADDVSLLMVLIDTNPLFWSSTTTSFSFSKFLSQVNPNDNVLSFLNSILLLNQLNQVVVIATGFNSCDYIYDSSLGHTNQRAETLLQKLEEFVIKDEALNKEDSVDGIGSSLLSGSLSMALCCILLIT</sequence>
<dbReference type="PANTHER" id="PTHR12831:SF0">
    <property type="entry name" value="GENERAL TRANSCRIPTION FACTOR IIH SUBUNIT 3"/>
    <property type="match status" value="1"/>
</dbReference>
<dbReference type="Proteomes" id="UP000243975">
    <property type="component" value="Unassembled WGS sequence"/>
</dbReference>
<protein>
    <recommendedName>
        <fullName evidence="11">General transcription and DNA repair factor IIH subunit TFB4</fullName>
    </recommendedName>
    <alternativeName>
        <fullName evidence="11">RNA polymerase II transcription factor B subunit 4</fullName>
    </alternativeName>
</protein>
<comment type="function">
    <text evidence="11">Component of the general transcription and DNA repair factor IIH (TFIIH) core complex, which is involved in general and transcription-coupled nucleotide excision repair (NER) of damaged DNA and, when complexed to CAK, in RNA transcription by RNA polymerase II. In NER, TFIIH acts by opening DNA around the lesion to allow the excision of the damaged oligonucleotide and its replacement by a new DNA fragment. In transcription, TFIIH has an essential role in transcription initiation. When the pre-initiation complex (PIC) has been established, TFIIH is required for promoter opening and promoter escape. Phosphorylation of the C-terminal tail (CTD) of the largest subunit of RNA polymerase II by the kinase module CAK controls the initiation of transcription.</text>
</comment>
<dbReference type="Gramene" id="KVI03023">
    <property type="protein sequence ID" value="KVI03023"/>
    <property type="gene ID" value="Ccrd_018683"/>
</dbReference>
<dbReference type="AlphaFoldDB" id="A0A103Y5Q5"/>
<dbReference type="GO" id="GO:0000439">
    <property type="term" value="C:transcription factor TFIIH core complex"/>
    <property type="evidence" value="ECO:0007669"/>
    <property type="project" value="UniProtKB-UniRule"/>
</dbReference>
<keyword evidence="4 11" id="KW-0227">DNA damage</keyword>
<keyword evidence="5 11" id="KW-0863">Zinc-finger</keyword>
<evidence type="ECO:0000256" key="8">
    <source>
        <dbReference type="ARBA" id="ARBA00023163"/>
    </source>
</evidence>
<evidence type="ECO:0000256" key="10">
    <source>
        <dbReference type="ARBA" id="ARBA00023242"/>
    </source>
</evidence>